<dbReference type="Pfam" id="PF13244">
    <property type="entry name" value="MbhD"/>
    <property type="match status" value="1"/>
</dbReference>
<dbReference type="eggNOG" id="COG1563">
    <property type="taxonomic scope" value="Bacteria"/>
</dbReference>
<dbReference type="AlphaFoldDB" id="D9QQ25"/>
<evidence type="ECO:0000256" key="4">
    <source>
        <dbReference type="ARBA" id="ARBA00022989"/>
    </source>
</evidence>
<dbReference type="HOGENOM" id="CLU_173139_2_1_9"/>
<dbReference type="OrthoDB" id="7875411at2"/>
<accession>D9QQ25</accession>
<evidence type="ECO:0000256" key="6">
    <source>
        <dbReference type="SAM" id="Phobius"/>
    </source>
</evidence>
<feature type="domain" description="MrpA C-terminal/MbhD" evidence="7">
    <location>
        <begin position="11"/>
        <end position="76"/>
    </location>
</feature>
<gene>
    <name evidence="8" type="ordered locus">Acear_1093</name>
</gene>
<evidence type="ECO:0000256" key="3">
    <source>
        <dbReference type="ARBA" id="ARBA00022692"/>
    </source>
</evidence>
<dbReference type="RefSeq" id="WP_013278062.1">
    <property type="nucleotide sequence ID" value="NC_014378.1"/>
</dbReference>
<comment type="subcellular location">
    <subcellularLocation>
        <location evidence="1">Cell membrane</location>
        <topology evidence="1">Multi-pass membrane protein</topology>
    </subcellularLocation>
</comment>
<organism evidence="8 9">
    <name type="scientific">Acetohalobium arabaticum (strain ATCC 49924 / DSM 5501 / Z-7288)</name>
    <dbReference type="NCBI Taxonomy" id="574087"/>
    <lineage>
        <taxon>Bacteria</taxon>
        <taxon>Bacillati</taxon>
        <taxon>Bacillota</taxon>
        <taxon>Clostridia</taxon>
        <taxon>Halanaerobiales</taxon>
        <taxon>Halobacteroidaceae</taxon>
        <taxon>Acetohalobium</taxon>
    </lineage>
</organism>
<dbReference type="KEGG" id="aar:Acear_1093"/>
<evidence type="ECO:0000256" key="5">
    <source>
        <dbReference type="ARBA" id="ARBA00023136"/>
    </source>
</evidence>
<evidence type="ECO:0000313" key="9">
    <source>
        <dbReference type="Proteomes" id="UP000001661"/>
    </source>
</evidence>
<name>D9QQ25_ACEAZ</name>
<dbReference type="EMBL" id="CP002105">
    <property type="protein sequence ID" value="ADL12616.1"/>
    <property type="molecule type" value="Genomic_DNA"/>
</dbReference>
<keyword evidence="5 6" id="KW-0472">Membrane</keyword>
<dbReference type="Proteomes" id="UP000001661">
    <property type="component" value="Chromosome"/>
</dbReference>
<feature type="transmembrane region" description="Helical" evidence="6">
    <location>
        <begin position="27"/>
        <end position="45"/>
    </location>
</feature>
<protein>
    <submittedName>
        <fullName evidence="8">Putative multicomponent Na+:H+ antiporter subunit B</fullName>
    </submittedName>
</protein>
<proteinExistence type="predicted"/>
<feature type="transmembrane region" description="Helical" evidence="6">
    <location>
        <begin position="52"/>
        <end position="71"/>
    </location>
</feature>
<keyword evidence="4 6" id="KW-1133">Transmembrane helix</keyword>
<evidence type="ECO:0000256" key="1">
    <source>
        <dbReference type="ARBA" id="ARBA00004651"/>
    </source>
</evidence>
<keyword evidence="9" id="KW-1185">Reference proteome</keyword>
<dbReference type="STRING" id="574087.Acear_1093"/>
<evidence type="ECO:0000259" key="7">
    <source>
        <dbReference type="Pfam" id="PF13244"/>
    </source>
</evidence>
<reference evidence="8 9" key="1">
    <citation type="journal article" date="2010" name="Stand. Genomic Sci.">
        <title>Complete genome sequence of Acetohalobium arabaticum type strain (Z-7288).</title>
        <authorList>
            <person name="Sikorski J."/>
            <person name="Lapidus A."/>
            <person name="Chertkov O."/>
            <person name="Lucas S."/>
            <person name="Copeland A."/>
            <person name="Glavina Del Rio T."/>
            <person name="Nolan M."/>
            <person name="Tice H."/>
            <person name="Cheng J.F."/>
            <person name="Han C."/>
            <person name="Brambilla E."/>
            <person name="Pitluck S."/>
            <person name="Liolios K."/>
            <person name="Ivanova N."/>
            <person name="Mavromatis K."/>
            <person name="Mikhailova N."/>
            <person name="Pati A."/>
            <person name="Bruce D."/>
            <person name="Detter C."/>
            <person name="Tapia R."/>
            <person name="Goodwin L."/>
            <person name="Chen A."/>
            <person name="Palaniappan K."/>
            <person name="Land M."/>
            <person name="Hauser L."/>
            <person name="Chang Y.J."/>
            <person name="Jeffries C.D."/>
            <person name="Rohde M."/>
            <person name="Goker M."/>
            <person name="Spring S."/>
            <person name="Woyke T."/>
            <person name="Bristow J."/>
            <person name="Eisen J.A."/>
            <person name="Markowitz V."/>
            <person name="Hugenholtz P."/>
            <person name="Kyrpides N.C."/>
            <person name="Klenk H.P."/>
        </authorList>
    </citation>
    <scope>NUCLEOTIDE SEQUENCE [LARGE SCALE GENOMIC DNA]</scope>
    <source>
        <strain evidence="9">ATCC 49924 / DSM 5501 / Z-7288</strain>
    </source>
</reference>
<keyword evidence="3 6" id="KW-0812">Transmembrane</keyword>
<evidence type="ECO:0000256" key="2">
    <source>
        <dbReference type="ARBA" id="ARBA00022475"/>
    </source>
</evidence>
<keyword evidence="2" id="KW-1003">Cell membrane</keyword>
<dbReference type="InterPro" id="IPR025383">
    <property type="entry name" value="MrpA_C/MbhD"/>
</dbReference>
<dbReference type="GO" id="GO:0005886">
    <property type="term" value="C:plasma membrane"/>
    <property type="evidence" value="ECO:0007669"/>
    <property type="project" value="UniProtKB-SubCell"/>
</dbReference>
<evidence type="ECO:0000313" key="8">
    <source>
        <dbReference type="EMBL" id="ADL12616.1"/>
    </source>
</evidence>
<sequence>MVNNITLLLLLLLAVSALIATQIKDLLAAIVVFGVYSLIMSIIWQQMKAPDLAITEAVVGIVISIMFVVLISRTERWEE</sequence>